<name>A0A517DNR5_9FIRM</name>
<organism evidence="1 2">
    <name type="scientific">Sporomusa termitida</name>
    <dbReference type="NCBI Taxonomy" id="2377"/>
    <lineage>
        <taxon>Bacteria</taxon>
        <taxon>Bacillati</taxon>
        <taxon>Bacillota</taxon>
        <taxon>Negativicutes</taxon>
        <taxon>Selenomonadales</taxon>
        <taxon>Sporomusaceae</taxon>
        <taxon>Sporomusa</taxon>
    </lineage>
</organism>
<proteinExistence type="predicted"/>
<evidence type="ECO:0000313" key="1">
    <source>
        <dbReference type="EMBL" id="QDR78948.1"/>
    </source>
</evidence>
<sequence length="96" mass="10054">MAGQSRIIKESKAGVMDLVQVAASQQAPPRYIAPPLGLSPVFLGWGTNARPGVAGIINKHYCGFAGAYLFGASCMVSVRLCVFSLSEGLRPSLRGS</sequence>
<reference evidence="1 2" key="1">
    <citation type="submission" date="2019-02" db="EMBL/GenBank/DDBJ databases">
        <title>Closed genome of Sporomusa termitida DSM 4440.</title>
        <authorList>
            <person name="Poehlein A."/>
            <person name="Daniel R."/>
        </authorList>
    </citation>
    <scope>NUCLEOTIDE SEQUENCE [LARGE SCALE GENOMIC DNA]</scope>
    <source>
        <strain evidence="1 2">DSM 4440</strain>
    </source>
</reference>
<evidence type="ECO:0000313" key="2">
    <source>
        <dbReference type="Proteomes" id="UP000320776"/>
    </source>
</evidence>
<accession>A0A517DNR5</accession>
<dbReference type="EMBL" id="CP036259">
    <property type="protein sequence ID" value="QDR78948.1"/>
    <property type="molecule type" value="Genomic_DNA"/>
</dbReference>
<dbReference type="AlphaFoldDB" id="A0A517DNR5"/>
<dbReference type="OrthoDB" id="9797953at2"/>
<dbReference type="RefSeq" id="WP_144348656.1">
    <property type="nucleotide sequence ID" value="NZ_CP036259.1"/>
</dbReference>
<protein>
    <submittedName>
        <fullName evidence="1">Uncharacterized protein</fullName>
    </submittedName>
</protein>
<dbReference type="KEGG" id="sted:SPTER_01990"/>
<keyword evidence="2" id="KW-1185">Reference proteome</keyword>
<gene>
    <name evidence="1" type="ORF">SPTER_01990</name>
</gene>
<dbReference type="Proteomes" id="UP000320776">
    <property type="component" value="Chromosome"/>
</dbReference>